<dbReference type="InterPro" id="IPR050564">
    <property type="entry name" value="F420-G6PD/mer"/>
</dbReference>
<dbReference type="EMBL" id="FOQY01000012">
    <property type="protein sequence ID" value="SFJ76449.1"/>
    <property type="molecule type" value="Genomic_DNA"/>
</dbReference>
<evidence type="ECO:0000313" key="3">
    <source>
        <dbReference type="Proteomes" id="UP000199111"/>
    </source>
</evidence>
<name>A0A1I3U1P8_9ACTN</name>
<dbReference type="SUPFAM" id="SSF51679">
    <property type="entry name" value="Bacterial luciferase-like"/>
    <property type="match status" value="1"/>
</dbReference>
<dbReference type="PANTHER" id="PTHR43244">
    <property type="match status" value="1"/>
</dbReference>
<dbReference type="GO" id="GO:0016705">
    <property type="term" value="F:oxidoreductase activity, acting on paired donors, with incorporation or reduction of molecular oxygen"/>
    <property type="evidence" value="ECO:0007669"/>
    <property type="project" value="InterPro"/>
</dbReference>
<proteinExistence type="predicted"/>
<dbReference type="GeneID" id="96299549"/>
<dbReference type="AlphaFoldDB" id="A0A1I3U1P8"/>
<dbReference type="InterPro" id="IPR011251">
    <property type="entry name" value="Luciferase-like_dom"/>
</dbReference>
<dbReference type="InterPro" id="IPR019921">
    <property type="entry name" value="Lucif-like_OxRdtase_Rv2161c"/>
</dbReference>
<feature type="domain" description="Luciferase-like" evidence="1">
    <location>
        <begin position="16"/>
        <end position="227"/>
    </location>
</feature>
<dbReference type="PANTHER" id="PTHR43244:SF2">
    <property type="entry name" value="CONSERVED HYPOTHETICAL ALANINE AND PROLINE-RICH PROTEIN"/>
    <property type="match status" value="1"/>
</dbReference>
<evidence type="ECO:0000259" key="1">
    <source>
        <dbReference type="Pfam" id="PF00296"/>
    </source>
</evidence>
<dbReference type="Pfam" id="PF00296">
    <property type="entry name" value="Bac_luciferase"/>
    <property type="match status" value="1"/>
</dbReference>
<evidence type="ECO:0000313" key="2">
    <source>
        <dbReference type="EMBL" id="SFJ76449.1"/>
    </source>
</evidence>
<dbReference type="NCBIfam" id="TIGR03619">
    <property type="entry name" value="F420_Rv2161c"/>
    <property type="match status" value="1"/>
</dbReference>
<gene>
    <name evidence="2" type="ORF">SAMN05216275_11236</name>
</gene>
<dbReference type="Gene3D" id="3.20.20.30">
    <property type="entry name" value="Luciferase-like domain"/>
    <property type="match status" value="1"/>
</dbReference>
<protein>
    <submittedName>
        <fullName evidence="2">Probable F420-dependent oxidoreductase, Rv2161c family</fullName>
    </submittedName>
</protein>
<accession>A0A1I3U1P8</accession>
<dbReference type="Proteomes" id="UP000199111">
    <property type="component" value="Unassembled WGS sequence"/>
</dbReference>
<sequence>MRLGVTMFATDRSMPVAELARAAEERGFASLYLPEHTHIPLSRRTAPAAGQAVLPEEYGRTLDPLVALAHAAAVTGRIALGTGIMLAAQREPIVTAKAVATLDHLSGGRVVLGVGFGWNVEEIEDHGVAYGSRRDVAREHILAMKALWSEEEAGFTGSHVSFEPSWSWPKPVSGPPVYVGGAAGPKLFAHVAEYADGWMPIGGKGVRAALPALREACEKAGREMAEVIPFGTLPSAEKLDYYAGMGIEEVVLSLPSAPAGQVLAVLDGYVGFLT</sequence>
<organism evidence="2 3">
    <name type="scientific">Streptosporangium canum</name>
    <dbReference type="NCBI Taxonomy" id="324952"/>
    <lineage>
        <taxon>Bacteria</taxon>
        <taxon>Bacillati</taxon>
        <taxon>Actinomycetota</taxon>
        <taxon>Actinomycetes</taxon>
        <taxon>Streptosporangiales</taxon>
        <taxon>Streptosporangiaceae</taxon>
        <taxon>Streptosporangium</taxon>
    </lineage>
</organism>
<keyword evidence="3" id="KW-1185">Reference proteome</keyword>
<dbReference type="InterPro" id="IPR036661">
    <property type="entry name" value="Luciferase-like_sf"/>
</dbReference>
<dbReference type="RefSeq" id="WP_093888317.1">
    <property type="nucleotide sequence ID" value="NZ_FOQY01000012.1"/>
</dbReference>
<reference evidence="3" key="1">
    <citation type="submission" date="2016-10" db="EMBL/GenBank/DDBJ databases">
        <authorList>
            <person name="Varghese N."/>
            <person name="Submissions S."/>
        </authorList>
    </citation>
    <scope>NUCLEOTIDE SEQUENCE [LARGE SCALE GENOMIC DNA]</scope>
    <source>
        <strain evidence="3">CGMCC 4.2126</strain>
    </source>
</reference>